<dbReference type="AlphaFoldDB" id="X1IQY6"/>
<dbReference type="InterPro" id="IPR003141">
    <property type="entry name" value="Pol/His_phosphatase_N"/>
</dbReference>
<dbReference type="PANTHER" id="PTHR42924">
    <property type="entry name" value="EXONUCLEASE"/>
    <property type="match status" value="1"/>
</dbReference>
<dbReference type="Pfam" id="PF02811">
    <property type="entry name" value="PHP"/>
    <property type="match status" value="1"/>
</dbReference>
<dbReference type="SUPFAM" id="SSF89550">
    <property type="entry name" value="PHP domain-like"/>
    <property type="match status" value="1"/>
</dbReference>
<dbReference type="GO" id="GO:0004534">
    <property type="term" value="F:5'-3' RNA exonuclease activity"/>
    <property type="evidence" value="ECO:0007669"/>
    <property type="project" value="TreeGrafter"/>
</dbReference>
<dbReference type="Gene3D" id="3.20.20.140">
    <property type="entry name" value="Metal-dependent hydrolases"/>
    <property type="match status" value="1"/>
</dbReference>
<dbReference type="SMART" id="SM00481">
    <property type="entry name" value="POLIIIAc"/>
    <property type="match status" value="1"/>
</dbReference>
<comment type="caution">
    <text evidence="2">The sequence shown here is derived from an EMBL/GenBank/DDBJ whole genome shotgun (WGS) entry which is preliminary data.</text>
</comment>
<dbReference type="InterPro" id="IPR004013">
    <property type="entry name" value="PHP_dom"/>
</dbReference>
<dbReference type="EMBL" id="BARU01039777">
    <property type="protein sequence ID" value="GAH84876.1"/>
    <property type="molecule type" value="Genomic_DNA"/>
</dbReference>
<accession>X1IQY6</accession>
<evidence type="ECO:0000313" key="2">
    <source>
        <dbReference type="EMBL" id="GAH84876.1"/>
    </source>
</evidence>
<feature type="non-terminal residue" evidence="2">
    <location>
        <position position="117"/>
    </location>
</feature>
<feature type="domain" description="Polymerase/histidinol phosphatase N-terminal" evidence="1">
    <location>
        <begin position="3"/>
        <end position="69"/>
    </location>
</feature>
<dbReference type="PANTHER" id="PTHR42924:SF3">
    <property type="entry name" value="POLYMERASE_HISTIDINOL PHOSPHATASE N-TERMINAL DOMAIN-CONTAINING PROTEIN"/>
    <property type="match status" value="1"/>
</dbReference>
<evidence type="ECO:0000259" key="1">
    <source>
        <dbReference type="SMART" id="SM00481"/>
    </source>
</evidence>
<organism evidence="2">
    <name type="scientific">marine sediment metagenome</name>
    <dbReference type="NCBI Taxonomy" id="412755"/>
    <lineage>
        <taxon>unclassified sequences</taxon>
        <taxon>metagenomes</taxon>
        <taxon>ecological metagenomes</taxon>
    </lineage>
</organism>
<gene>
    <name evidence="2" type="ORF">S03H2_61612</name>
</gene>
<reference evidence="2" key="1">
    <citation type="journal article" date="2014" name="Front. Microbiol.">
        <title>High frequency of phylogenetically diverse reductive dehalogenase-homologous genes in deep subseafloor sedimentary metagenomes.</title>
        <authorList>
            <person name="Kawai M."/>
            <person name="Futagami T."/>
            <person name="Toyoda A."/>
            <person name="Takaki Y."/>
            <person name="Nishi S."/>
            <person name="Hori S."/>
            <person name="Arai W."/>
            <person name="Tsubouchi T."/>
            <person name="Morono Y."/>
            <person name="Uchiyama I."/>
            <person name="Ito T."/>
            <person name="Fujiyama A."/>
            <person name="Inagaki F."/>
            <person name="Takami H."/>
        </authorList>
    </citation>
    <scope>NUCLEOTIDE SEQUENCE</scope>
    <source>
        <strain evidence="2">Expedition CK06-06</strain>
    </source>
</reference>
<proteinExistence type="predicted"/>
<dbReference type="GO" id="GO:0035312">
    <property type="term" value="F:5'-3' DNA exonuclease activity"/>
    <property type="evidence" value="ECO:0007669"/>
    <property type="project" value="TreeGrafter"/>
</dbReference>
<dbReference type="InterPro" id="IPR016195">
    <property type="entry name" value="Pol/histidinol_Pase-like"/>
</dbReference>
<sequence>MKCDLHIHTSHSYDSNSLPKEVVRAAIAKGIDCLAVCDHGEIKGAAEVQQFASNLPLLIIPGIEIKSKEGDILGLNIKKIIPNGLSAKETVKRIKEAGGIAIIPHPFGWFCRFKGNP</sequence>
<dbReference type="InterPro" id="IPR052018">
    <property type="entry name" value="PHP_domain"/>
</dbReference>
<protein>
    <recommendedName>
        <fullName evidence="1">Polymerase/histidinol phosphatase N-terminal domain-containing protein</fullName>
    </recommendedName>
</protein>
<name>X1IQY6_9ZZZZ</name>